<sequence>MIEMSAFIRDWMKEHVESLEGRVYRVRSLPNTNTPYVVMYLINEPRGSYDSKQQQYQFTIFGTEYGSTRACANELKDAIEKLNEDQEQGLHNGIFQAYVDSDNELYDRDSGLHQIPIDGVFHYQYKQTWG</sequence>
<evidence type="ECO:0008006" key="3">
    <source>
        <dbReference type="Google" id="ProtNLM"/>
    </source>
</evidence>
<gene>
    <name evidence="1" type="ORF">FLK61_35140</name>
</gene>
<dbReference type="EMBL" id="CP041372">
    <property type="protein sequence ID" value="QKS71905.1"/>
    <property type="molecule type" value="Genomic_DNA"/>
</dbReference>
<evidence type="ECO:0000313" key="2">
    <source>
        <dbReference type="Proteomes" id="UP000318138"/>
    </source>
</evidence>
<evidence type="ECO:0000313" key="1">
    <source>
        <dbReference type="EMBL" id="QKS71905.1"/>
    </source>
</evidence>
<accession>A0A859FI57</accession>
<dbReference type="Proteomes" id="UP000318138">
    <property type="component" value="Chromosome"/>
</dbReference>
<keyword evidence="2" id="KW-1185">Reference proteome</keyword>
<name>A0A859FI57_9BACI</name>
<proteinExistence type="predicted"/>
<reference evidence="2" key="1">
    <citation type="submission" date="2019-07" db="EMBL/GenBank/DDBJ databases">
        <title>Bacillus alkalisoli sp. nov. isolated from saline soil.</title>
        <authorList>
            <person name="Sun J.-Q."/>
            <person name="Xu L."/>
        </authorList>
    </citation>
    <scope>NUCLEOTIDE SEQUENCE [LARGE SCALE GENOMIC DNA]</scope>
    <source>
        <strain evidence="2">M4U3P1</strain>
    </source>
</reference>
<protein>
    <recommendedName>
        <fullName evidence="3">DUF3168 domain-containing protein</fullName>
    </recommendedName>
</protein>
<organism evidence="1 2">
    <name type="scientific">Paenalkalicoccus suaedae</name>
    <dbReference type="NCBI Taxonomy" id="2592382"/>
    <lineage>
        <taxon>Bacteria</taxon>
        <taxon>Bacillati</taxon>
        <taxon>Bacillota</taxon>
        <taxon>Bacilli</taxon>
        <taxon>Bacillales</taxon>
        <taxon>Bacillaceae</taxon>
        <taxon>Paenalkalicoccus</taxon>
    </lineage>
</organism>
<dbReference type="AlphaFoldDB" id="A0A859FI57"/>
<dbReference type="KEGG" id="psua:FLK61_35140"/>
<dbReference type="RefSeq" id="WP_176009888.1">
    <property type="nucleotide sequence ID" value="NZ_CP041372.2"/>
</dbReference>